<evidence type="ECO:0000256" key="1">
    <source>
        <dbReference type="SAM" id="MobiDB-lite"/>
    </source>
</evidence>
<dbReference type="AlphaFoldDB" id="A0A2A9MF51"/>
<dbReference type="VEuPathDB" id="ToxoDB:BESB_048070"/>
<feature type="compositionally biased region" description="Pro residues" evidence="1">
    <location>
        <begin position="138"/>
        <end position="147"/>
    </location>
</feature>
<evidence type="ECO:0000313" key="3">
    <source>
        <dbReference type="Proteomes" id="UP000224006"/>
    </source>
</evidence>
<name>A0A2A9MF51_BESBE</name>
<proteinExistence type="predicted"/>
<dbReference type="Proteomes" id="UP000224006">
    <property type="component" value="Chromosome III"/>
</dbReference>
<dbReference type="RefSeq" id="XP_029220624.1">
    <property type="nucleotide sequence ID" value="XM_029363258.1"/>
</dbReference>
<dbReference type="KEGG" id="bbes:BESB_048070"/>
<evidence type="ECO:0000313" key="2">
    <source>
        <dbReference type="EMBL" id="PFH36615.1"/>
    </source>
</evidence>
<keyword evidence="3" id="KW-1185">Reference proteome</keyword>
<organism evidence="2 3">
    <name type="scientific">Besnoitia besnoiti</name>
    <name type="common">Apicomplexan protozoan</name>
    <dbReference type="NCBI Taxonomy" id="94643"/>
    <lineage>
        <taxon>Eukaryota</taxon>
        <taxon>Sar</taxon>
        <taxon>Alveolata</taxon>
        <taxon>Apicomplexa</taxon>
        <taxon>Conoidasida</taxon>
        <taxon>Coccidia</taxon>
        <taxon>Eucoccidiorida</taxon>
        <taxon>Eimeriorina</taxon>
        <taxon>Sarcocystidae</taxon>
        <taxon>Besnoitia</taxon>
    </lineage>
</organism>
<accession>A0A2A9MF51</accession>
<reference evidence="2 3" key="1">
    <citation type="submission" date="2017-09" db="EMBL/GenBank/DDBJ databases">
        <title>Genome sequencing of Besnoitia besnoiti strain Bb-Ger1.</title>
        <authorList>
            <person name="Schares G."/>
            <person name="Venepally P."/>
            <person name="Lorenzi H.A."/>
        </authorList>
    </citation>
    <scope>NUCLEOTIDE SEQUENCE [LARGE SCALE GENOMIC DNA]</scope>
    <source>
        <strain evidence="2 3">Bb-Ger1</strain>
    </source>
</reference>
<dbReference type="GeneID" id="40309737"/>
<dbReference type="EMBL" id="NWUJ01000003">
    <property type="protein sequence ID" value="PFH36615.1"/>
    <property type="molecule type" value="Genomic_DNA"/>
</dbReference>
<sequence length="147" mass="17384">MAFRYRREGQFTKFRVHFDRSGFRPYIDELKWEIMDWHYQRAMGLQMKKTLMSYQEGSEKLQYMHDIIALGTAEAKFPHPTKRFFFTPALPLTIPYRRSSNPFCLLSANKTGWRQWTPKLRVPFPQPLGKRKVGGTDPQPPVFPKGT</sequence>
<comment type="caution">
    <text evidence="2">The sequence shown here is derived from an EMBL/GenBank/DDBJ whole genome shotgun (WGS) entry which is preliminary data.</text>
</comment>
<gene>
    <name evidence="2" type="ORF">BESB_048070</name>
</gene>
<dbReference type="OrthoDB" id="413777at2759"/>
<feature type="region of interest" description="Disordered" evidence="1">
    <location>
        <begin position="124"/>
        <end position="147"/>
    </location>
</feature>
<protein>
    <submittedName>
        <fullName evidence="2">Uncharacterized protein</fullName>
    </submittedName>
</protein>